<dbReference type="EMBL" id="GIFC01001235">
    <property type="protein sequence ID" value="MXU83318.1"/>
    <property type="molecule type" value="Transcribed_RNA"/>
</dbReference>
<accession>A0A6B0TVH4</accession>
<proteinExistence type="predicted"/>
<name>A0A6B0TVH4_IXORI</name>
<feature type="chain" id="PRO_5025331854" evidence="1">
    <location>
        <begin position="23"/>
        <end position="74"/>
    </location>
</feature>
<organism evidence="2">
    <name type="scientific">Ixodes ricinus</name>
    <name type="common">Common tick</name>
    <name type="synonym">Acarus ricinus</name>
    <dbReference type="NCBI Taxonomy" id="34613"/>
    <lineage>
        <taxon>Eukaryota</taxon>
        <taxon>Metazoa</taxon>
        <taxon>Ecdysozoa</taxon>
        <taxon>Arthropoda</taxon>
        <taxon>Chelicerata</taxon>
        <taxon>Arachnida</taxon>
        <taxon>Acari</taxon>
        <taxon>Parasitiformes</taxon>
        <taxon>Ixodida</taxon>
        <taxon>Ixodoidea</taxon>
        <taxon>Ixodidae</taxon>
        <taxon>Ixodinae</taxon>
        <taxon>Ixodes</taxon>
    </lineage>
</organism>
<protein>
    <submittedName>
        <fullName evidence="2">Putative secreted protein</fullName>
    </submittedName>
</protein>
<keyword evidence="1" id="KW-0732">Signal</keyword>
<dbReference type="AlphaFoldDB" id="A0A6B0TVH4"/>
<evidence type="ECO:0000313" key="2">
    <source>
        <dbReference type="EMBL" id="MXU83318.1"/>
    </source>
</evidence>
<feature type="signal peptide" evidence="1">
    <location>
        <begin position="1"/>
        <end position="22"/>
    </location>
</feature>
<reference evidence="2" key="1">
    <citation type="submission" date="2019-12" db="EMBL/GenBank/DDBJ databases">
        <title>An insight into the sialome of adult female Ixodes ricinus ticks feeding for 6 days.</title>
        <authorList>
            <person name="Perner J."/>
            <person name="Ribeiro J.M.C."/>
        </authorList>
    </citation>
    <scope>NUCLEOTIDE SEQUENCE</scope>
    <source>
        <strain evidence="2">Semi-engorged</strain>
        <tissue evidence="2">Salivary glands</tissue>
    </source>
</reference>
<evidence type="ECO:0000256" key="1">
    <source>
        <dbReference type="SAM" id="SignalP"/>
    </source>
</evidence>
<sequence>MHVRMMKPSLVVFALSSSLVFCITIEQNSRKVTRRLDGGWSIVFTSTGARSWGECSVVERGALLGAEEVEHDSV</sequence>